<dbReference type="Proteomes" id="UP000635828">
    <property type="component" value="Unassembled WGS sequence"/>
</dbReference>
<keyword evidence="3" id="KW-1185">Reference proteome</keyword>
<organism evidence="2 3">
    <name type="scientific">Anaerostipes hominis</name>
    <name type="common">ex Liu et al. 2021</name>
    <dbReference type="NCBI Taxonomy" id="2763018"/>
    <lineage>
        <taxon>Bacteria</taxon>
        <taxon>Bacillati</taxon>
        <taxon>Bacillota</taxon>
        <taxon>Clostridia</taxon>
        <taxon>Lachnospirales</taxon>
        <taxon>Lachnospiraceae</taxon>
        <taxon>Anaerostipes</taxon>
    </lineage>
</organism>
<sequence length="563" mass="63310">MKKKVEIAKELFQKTGLWANVGVFETGYTLGMTGPSGIALSQERRNTKTASTQAKINATAYVLEWILQQKSKDGINAVYNYENDILYLMYRKSGSSDLECFFTDDQIIWLDNKDDNEIPSFFRRMLPCMLKGLFKLYGAGNSEVAVLDEIVRLYDENIDNGEQFTEKVLLFCDLNYFGWANQMLGKGIVYVEDPQKDYLKTHDAAEFLQAMHTGNYTALDEIAPHLKSHLAEMDNITPKQSAASQKKAGIRVTYEKCRAGEYRLNLDWKDAQCMIPDLSFLDGFVPNQAFYKAVRKVHRKCTSIIERMDAGLSGLDAIGKDYVNSLLVGRPGTGKTTMVKAICATLGIPLYTVPLSKNIEEDTFEGMTKVVDGNLTFVETRFLKCFQNGGMVVLEEVNLADPGIVMGCLGQAIEAPFLLNKNGYEEVHRHPLCVVFATMNTGTAGSRPLSQAFSSRFKNTYIIDDPSREDFIHVLTRQHQDQQDCENVYHYYKRIIEILIEQYNVPEIALSLSLRQCIGALDDMSEGSTLKEALYDTMIGKIAENDLEIANEINESVVATCID</sequence>
<dbReference type="RefSeq" id="WP_024727444.1">
    <property type="nucleotide sequence ID" value="NZ_JACOOS010000005.1"/>
</dbReference>
<accession>A0ABR7FRL8</accession>
<dbReference type="Gene3D" id="3.40.50.300">
    <property type="entry name" value="P-loop containing nucleotide triphosphate hydrolases"/>
    <property type="match status" value="1"/>
</dbReference>
<dbReference type="PANTHER" id="PTHR42759">
    <property type="entry name" value="MOXR FAMILY PROTEIN"/>
    <property type="match status" value="1"/>
</dbReference>
<evidence type="ECO:0000313" key="3">
    <source>
        <dbReference type="Proteomes" id="UP000635828"/>
    </source>
</evidence>
<dbReference type="InterPro" id="IPR050764">
    <property type="entry name" value="CbbQ/NirQ/NorQ/GpvN"/>
</dbReference>
<name>A0ABR7FRL8_9FIRM</name>
<dbReference type="Pfam" id="PF07728">
    <property type="entry name" value="AAA_5"/>
    <property type="match status" value="1"/>
</dbReference>
<proteinExistence type="predicted"/>
<dbReference type="InterPro" id="IPR027417">
    <property type="entry name" value="P-loop_NTPase"/>
</dbReference>
<evidence type="ECO:0000313" key="2">
    <source>
        <dbReference type="EMBL" id="MBC5677275.1"/>
    </source>
</evidence>
<comment type="caution">
    <text evidence="2">The sequence shown here is derived from an EMBL/GenBank/DDBJ whole genome shotgun (WGS) entry which is preliminary data.</text>
</comment>
<reference evidence="2 3" key="1">
    <citation type="submission" date="2020-08" db="EMBL/GenBank/DDBJ databases">
        <title>Genome public.</title>
        <authorList>
            <person name="Liu C."/>
            <person name="Sun Q."/>
        </authorList>
    </citation>
    <scope>NUCLEOTIDE SEQUENCE [LARGE SCALE GENOMIC DNA]</scope>
    <source>
        <strain evidence="2 3">NSJ-7</strain>
    </source>
</reference>
<dbReference type="EMBL" id="JACOOS010000005">
    <property type="protein sequence ID" value="MBC5677275.1"/>
    <property type="molecule type" value="Genomic_DNA"/>
</dbReference>
<gene>
    <name evidence="2" type="ORF">H8S22_06525</name>
</gene>
<protein>
    <submittedName>
        <fullName evidence="2">AAA family ATPase</fullName>
    </submittedName>
</protein>
<evidence type="ECO:0000259" key="1">
    <source>
        <dbReference type="Pfam" id="PF07728"/>
    </source>
</evidence>
<dbReference type="SUPFAM" id="SSF52540">
    <property type="entry name" value="P-loop containing nucleoside triphosphate hydrolases"/>
    <property type="match status" value="1"/>
</dbReference>
<feature type="domain" description="ATPase dynein-related AAA" evidence="1">
    <location>
        <begin position="325"/>
        <end position="457"/>
    </location>
</feature>
<dbReference type="PANTHER" id="PTHR42759:SF1">
    <property type="entry name" value="MAGNESIUM-CHELATASE SUBUNIT CHLD"/>
    <property type="match status" value="1"/>
</dbReference>
<dbReference type="InterPro" id="IPR011704">
    <property type="entry name" value="ATPase_dyneun-rel_AAA"/>
</dbReference>